<proteinExistence type="predicted"/>
<comment type="caution">
    <text evidence="1">The sequence shown here is derived from an EMBL/GenBank/DDBJ whole genome shotgun (WGS) entry which is preliminary data.</text>
</comment>
<gene>
    <name evidence="1" type="ORF">EYF80_028927</name>
</gene>
<dbReference type="EMBL" id="SRLO01000326">
    <property type="protein sequence ID" value="TNN60830.1"/>
    <property type="molecule type" value="Genomic_DNA"/>
</dbReference>
<dbReference type="AlphaFoldDB" id="A0A4Z2H5Q1"/>
<evidence type="ECO:0000313" key="2">
    <source>
        <dbReference type="Proteomes" id="UP000314294"/>
    </source>
</evidence>
<evidence type="ECO:0000313" key="1">
    <source>
        <dbReference type="EMBL" id="TNN60830.1"/>
    </source>
</evidence>
<keyword evidence="2" id="KW-1185">Reference proteome</keyword>
<reference evidence="1 2" key="1">
    <citation type="submission" date="2019-03" db="EMBL/GenBank/DDBJ databases">
        <title>First draft genome of Liparis tanakae, snailfish: a comprehensive survey of snailfish specific genes.</title>
        <authorList>
            <person name="Kim W."/>
            <person name="Song I."/>
            <person name="Jeong J.-H."/>
            <person name="Kim D."/>
            <person name="Kim S."/>
            <person name="Ryu S."/>
            <person name="Song J.Y."/>
            <person name="Lee S.K."/>
        </authorList>
    </citation>
    <scope>NUCLEOTIDE SEQUENCE [LARGE SCALE GENOMIC DNA]</scope>
    <source>
        <tissue evidence="1">Muscle</tissue>
    </source>
</reference>
<organism evidence="1 2">
    <name type="scientific">Liparis tanakae</name>
    <name type="common">Tanaka's snailfish</name>
    <dbReference type="NCBI Taxonomy" id="230148"/>
    <lineage>
        <taxon>Eukaryota</taxon>
        <taxon>Metazoa</taxon>
        <taxon>Chordata</taxon>
        <taxon>Craniata</taxon>
        <taxon>Vertebrata</taxon>
        <taxon>Euteleostomi</taxon>
        <taxon>Actinopterygii</taxon>
        <taxon>Neopterygii</taxon>
        <taxon>Teleostei</taxon>
        <taxon>Neoteleostei</taxon>
        <taxon>Acanthomorphata</taxon>
        <taxon>Eupercaria</taxon>
        <taxon>Perciformes</taxon>
        <taxon>Cottioidei</taxon>
        <taxon>Cottales</taxon>
        <taxon>Liparidae</taxon>
        <taxon>Liparis</taxon>
    </lineage>
</organism>
<dbReference type="Proteomes" id="UP000314294">
    <property type="component" value="Unassembled WGS sequence"/>
</dbReference>
<sequence>MQGERWPTSRVKTSRELTADRQKDFNVDGLRTVRSWARYSSSLMNDHGVHSTLEFFGLLKHMKRDFASCEYR</sequence>
<name>A0A4Z2H5Q1_9TELE</name>
<protein>
    <submittedName>
        <fullName evidence="1">Uncharacterized protein</fullName>
    </submittedName>
</protein>
<accession>A0A4Z2H5Q1</accession>